<keyword evidence="1" id="KW-0812">Transmembrane</keyword>
<comment type="caution">
    <text evidence="2">The sequence shown here is derived from an EMBL/GenBank/DDBJ whole genome shotgun (WGS) entry which is preliminary data.</text>
</comment>
<dbReference type="Proteomes" id="UP000193648">
    <property type="component" value="Unassembled WGS sequence"/>
</dbReference>
<dbReference type="AlphaFoldDB" id="A0A1Y2G7V9"/>
<dbReference type="InParanoid" id="A0A1Y2G7V9"/>
<keyword evidence="3" id="KW-1185">Reference proteome</keyword>
<protein>
    <submittedName>
        <fullName evidence="2">Uncharacterized protein</fullName>
    </submittedName>
</protein>
<keyword evidence="1" id="KW-0472">Membrane</keyword>
<name>A0A1Y2G7V9_9FUNG</name>
<reference evidence="2 3" key="1">
    <citation type="submission" date="2016-07" db="EMBL/GenBank/DDBJ databases">
        <title>Pervasive Adenine N6-methylation of Active Genes in Fungi.</title>
        <authorList>
            <consortium name="DOE Joint Genome Institute"/>
            <person name="Mondo S.J."/>
            <person name="Dannebaum R.O."/>
            <person name="Kuo R.C."/>
            <person name="Labutti K."/>
            <person name="Haridas S."/>
            <person name="Kuo A."/>
            <person name="Salamov A."/>
            <person name="Ahrendt S.R."/>
            <person name="Lipzen A."/>
            <person name="Sullivan W."/>
            <person name="Andreopoulos W.B."/>
            <person name="Clum A."/>
            <person name="Lindquist E."/>
            <person name="Daum C."/>
            <person name="Ramamoorthy G.K."/>
            <person name="Gryganskyi A."/>
            <person name="Culley D."/>
            <person name="Magnuson J.K."/>
            <person name="James T.Y."/>
            <person name="O'Malley M.A."/>
            <person name="Stajich J.E."/>
            <person name="Spatafora J.W."/>
            <person name="Visel A."/>
            <person name="Grigoriev I.V."/>
        </authorList>
    </citation>
    <scope>NUCLEOTIDE SEQUENCE [LARGE SCALE GENOMIC DNA]</scope>
    <source>
        <strain evidence="2 3">NRRL 3116</strain>
    </source>
</reference>
<accession>A0A1Y2G7V9</accession>
<sequence>MKRSNDNPLVSFTLLLIPYHSFFSYPFFLQLFIYPLLPSHPLHSLSALCFSLIALSTDSVEIALFFLSPLHLLHIYRKGVKEFFSLFSIHLYPLVPTSPMNQCQFVPGNKARVLSKAQTFTLNLNAFIR</sequence>
<feature type="transmembrane region" description="Helical" evidence="1">
    <location>
        <begin position="12"/>
        <end position="33"/>
    </location>
</feature>
<proteinExistence type="predicted"/>
<dbReference type="GeneID" id="33567716"/>
<keyword evidence="1" id="KW-1133">Transmembrane helix</keyword>
<evidence type="ECO:0000313" key="3">
    <source>
        <dbReference type="Proteomes" id="UP000193648"/>
    </source>
</evidence>
<evidence type="ECO:0000313" key="2">
    <source>
        <dbReference type="EMBL" id="ORZ01939.1"/>
    </source>
</evidence>
<organism evidence="2 3">
    <name type="scientific">Lobosporangium transversale</name>
    <dbReference type="NCBI Taxonomy" id="64571"/>
    <lineage>
        <taxon>Eukaryota</taxon>
        <taxon>Fungi</taxon>
        <taxon>Fungi incertae sedis</taxon>
        <taxon>Mucoromycota</taxon>
        <taxon>Mortierellomycotina</taxon>
        <taxon>Mortierellomycetes</taxon>
        <taxon>Mortierellales</taxon>
        <taxon>Mortierellaceae</taxon>
        <taxon>Lobosporangium</taxon>
    </lineage>
</organism>
<dbReference type="EMBL" id="MCFF01000062">
    <property type="protein sequence ID" value="ORZ01939.1"/>
    <property type="molecule type" value="Genomic_DNA"/>
</dbReference>
<dbReference type="RefSeq" id="XP_021876192.1">
    <property type="nucleotide sequence ID" value="XM_022025873.1"/>
</dbReference>
<gene>
    <name evidence="2" type="ORF">BCR41DRAFT_363337</name>
</gene>
<feature type="transmembrane region" description="Helical" evidence="1">
    <location>
        <begin position="45"/>
        <end position="67"/>
    </location>
</feature>
<evidence type="ECO:0000256" key="1">
    <source>
        <dbReference type="SAM" id="Phobius"/>
    </source>
</evidence>